<dbReference type="AlphaFoldDB" id="A0A0E9QK04"/>
<accession>A0A0E9QK04</accession>
<reference evidence="1" key="2">
    <citation type="journal article" date="2015" name="Fish Shellfish Immunol.">
        <title>Early steps in the European eel (Anguilla anguilla)-Vibrio vulnificus interaction in the gills: Role of the RtxA13 toxin.</title>
        <authorList>
            <person name="Callol A."/>
            <person name="Pajuelo D."/>
            <person name="Ebbesson L."/>
            <person name="Teles M."/>
            <person name="MacKenzie S."/>
            <person name="Amaro C."/>
        </authorList>
    </citation>
    <scope>NUCLEOTIDE SEQUENCE</scope>
</reference>
<protein>
    <submittedName>
        <fullName evidence="1">Uncharacterized protein</fullName>
    </submittedName>
</protein>
<reference evidence="1" key="1">
    <citation type="submission" date="2014-11" db="EMBL/GenBank/DDBJ databases">
        <authorList>
            <person name="Amaro Gonzalez C."/>
        </authorList>
    </citation>
    <scope>NUCLEOTIDE SEQUENCE</scope>
</reference>
<dbReference type="EMBL" id="GBXM01091760">
    <property type="protein sequence ID" value="JAH16817.1"/>
    <property type="molecule type" value="Transcribed_RNA"/>
</dbReference>
<proteinExistence type="predicted"/>
<organism evidence="1">
    <name type="scientific">Anguilla anguilla</name>
    <name type="common">European freshwater eel</name>
    <name type="synonym">Muraena anguilla</name>
    <dbReference type="NCBI Taxonomy" id="7936"/>
    <lineage>
        <taxon>Eukaryota</taxon>
        <taxon>Metazoa</taxon>
        <taxon>Chordata</taxon>
        <taxon>Craniata</taxon>
        <taxon>Vertebrata</taxon>
        <taxon>Euteleostomi</taxon>
        <taxon>Actinopterygii</taxon>
        <taxon>Neopterygii</taxon>
        <taxon>Teleostei</taxon>
        <taxon>Anguilliformes</taxon>
        <taxon>Anguillidae</taxon>
        <taxon>Anguilla</taxon>
    </lineage>
</organism>
<sequence length="30" mass="3495">MLKAKPIISAPIVWGYLKPSSMRHEFLMSY</sequence>
<evidence type="ECO:0000313" key="1">
    <source>
        <dbReference type="EMBL" id="JAH16817.1"/>
    </source>
</evidence>
<name>A0A0E9QK04_ANGAN</name>